<dbReference type="Proteomes" id="UP001479436">
    <property type="component" value="Unassembled WGS sequence"/>
</dbReference>
<keyword evidence="2" id="KW-0812">Transmembrane</keyword>
<evidence type="ECO:0000313" key="4">
    <source>
        <dbReference type="EMBL" id="KAK9766497.1"/>
    </source>
</evidence>
<keyword evidence="2" id="KW-0472">Membrane</keyword>
<dbReference type="InterPro" id="IPR042855">
    <property type="entry name" value="V_SNARE_CC"/>
</dbReference>
<gene>
    <name evidence="4" type="primary">SNC2_4</name>
    <name evidence="4" type="ORF">K7432_004381</name>
</gene>
<dbReference type="PROSITE" id="PS50892">
    <property type="entry name" value="V_SNARE"/>
    <property type="match status" value="1"/>
</dbReference>
<evidence type="ECO:0000313" key="5">
    <source>
        <dbReference type="Proteomes" id="UP001479436"/>
    </source>
</evidence>
<keyword evidence="1" id="KW-0175">Coiled coil</keyword>
<evidence type="ECO:0000256" key="2">
    <source>
        <dbReference type="SAM" id="Phobius"/>
    </source>
</evidence>
<dbReference type="Pfam" id="PF00957">
    <property type="entry name" value="Synaptobrevin"/>
    <property type="match status" value="1"/>
</dbReference>
<feature type="domain" description="V-SNARE coiled-coil homology" evidence="3">
    <location>
        <begin position="5"/>
        <end position="62"/>
    </location>
</feature>
<evidence type="ECO:0000256" key="1">
    <source>
        <dbReference type="PROSITE-ProRule" id="PRU00290"/>
    </source>
</evidence>
<name>A0ABR2WY78_9FUNG</name>
<proteinExistence type="predicted"/>
<evidence type="ECO:0000259" key="3">
    <source>
        <dbReference type="PROSITE" id="PS50892"/>
    </source>
</evidence>
<organism evidence="4 5">
    <name type="scientific">Basidiobolus ranarum</name>
    <dbReference type="NCBI Taxonomy" id="34480"/>
    <lineage>
        <taxon>Eukaryota</taxon>
        <taxon>Fungi</taxon>
        <taxon>Fungi incertae sedis</taxon>
        <taxon>Zoopagomycota</taxon>
        <taxon>Entomophthoromycotina</taxon>
        <taxon>Basidiobolomycetes</taxon>
        <taxon>Basidiobolales</taxon>
        <taxon>Basidiobolaceae</taxon>
        <taxon>Basidiobolus</taxon>
    </lineage>
</organism>
<reference evidence="4 5" key="1">
    <citation type="submission" date="2023-04" db="EMBL/GenBank/DDBJ databases">
        <title>Genome of Basidiobolus ranarum AG-B5.</title>
        <authorList>
            <person name="Stajich J.E."/>
            <person name="Carter-House D."/>
            <person name="Gryganskyi A."/>
        </authorList>
    </citation>
    <scope>NUCLEOTIDE SEQUENCE [LARGE SCALE GENOMIC DNA]</scope>
    <source>
        <strain evidence="4 5">AG-B5</strain>
    </source>
</reference>
<keyword evidence="4" id="KW-0675">Receptor</keyword>
<dbReference type="Gene3D" id="1.20.5.110">
    <property type="match status" value="1"/>
</dbReference>
<dbReference type="SUPFAM" id="SSF58038">
    <property type="entry name" value="SNARE fusion complex"/>
    <property type="match status" value="1"/>
</dbReference>
<protein>
    <submittedName>
        <fullName evidence="4">Vesicle membrane receptor protein (V-SNARE)</fullName>
    </submittedName>
</protein>
<feature type="transmembrane region" description="Helical" evidence="2">
    <location>
        <begin position="66"/>
        <end position="87"/>
    </location>
</feature>
<sequence length="94" mass="10701">MSQVKIQKVQGEINNGIQVMEDNLQAAQSLDDNFDRLHGESNQLEEGTKGKSCQVHKRSWWRNNRWTLVVIFVVLLIIGGIVAGYFITSRKLTT</sequence>
<dbReference type="EMBL" id="JASJQH010000150">
    <property type="protein sequence ID" value="KAK9766497.1"/>
    <property type="molecule type" value="Genomic_DNA"/>
</dbReference>
<keyword evidence="2" id="KW-1133">Transmembrane helix</keyword>
<keyword evidence="5" id="KW-1185">Reference proteome</keyword>
<comment type="caution">
    <text evidence="4">The sequence shown here is derived from an EMBL/GenBank/DDBJ whole genome shotgun (WGS) entry which is preliminary data.</text>
</comment>
<accession>A0ABR2WY78</accession>